<feature type="compositionally biased region" description="Polar residues" evidence="1">
    <location>
        <begin position="24"/>
        <end position="42"/>
    </location>
</feature>
<sequence length="127" mass="14691">MNYQLAYTGAQAPHYVTAEMIQPQLQRPQQAATRPLENNDSYFPNPDYYNPMYRPPQEMAAVPMRYSHQQDNRVSTESKDSAARTDAARRSRQEYKYFEDEKGRQKKHGCQCCCGIFSCLPALGKQM</sequence>
<evidence type="ECO:0000313" key="3">
    <source>
        <dbReference type="Proteomes" id="UP001365542"/>
    </source>
</evidence>
<proteinExistence type="predicted"/>
<feature type="compositionally biased region" description="Basic and acidic residues" evidence="1">
    <location>
        <begin position="68"/>
        <end position="91"/>
    </location>
</feature>
<dbReference type="Proteomes" id="UP001365542">
    <property type="component" value="Unassembled WGS sequence"/>
</dbReference>
<reference evidence="2 3" key="1">
    <citation type="submission" date="2019-10" db="EMBL/GenBank/DDBJ databases">
        <authorList>
            <person name="Palmer J.M."/>
        </authorList>
    </citation>
    <scope>NUCLEOTIDE SEQUENCE [LARGE SCALE GENOMIC DNA]</scope>
    <source>
        <strain evidence="2 3">TWF694</strain>
    </source>
</reference>
<dbReference type="AlphaFoldDB" id="A0AAV9XXX7"/>
<evidence type="ECO:0000256" key="1">
    <source>
        <dbReference type="SAM" id="MobiDB-lite"/>
    </source>
</evidence>
<keyword evidence="3" id="KW-1185">Reference proteome</keyword>
<comment type="caution">
    <text evidence="2">The sequence shown here is derived from an EMBL/GenBank/DDBJ whole genome shotgun (WGS) entry which is preliminary data.</text>
</comment>
<feature type="region of interest" description="Disordered" evidence="1">
    <location>
        <begin position="24"/>
        <end position="50"/>
    </location>
</feature>
<name>A0AAV9XXX7_9PEZI</name>
<dbReference type="EMBL" id="JAVHJO010000001">
    <property type="protein sequence ID" value="KAK6544668.1"/>
    <property type="molecule type" value="Genomic_DNA"/>
</dbReference>
<accession>A0AAV9XXX7</accession>
<gene>
    <name evidence="2" type="ORF">TWF694_001356</name>
</gene>
<organism evidence="2 3">
    <name type="scientific">Orbilia ellipsospora</name>
    <dbReference type="NCBI Taxonomy" id="2528407"/>
    <lineage>
        <taxon>Eukaryota</taxon>
        <taxon>Fungi</taxon>
        <taxon>Dikarya</taxon>
        <taxon>Ascomycota</taxon>
        <taxon>Pezizomycotina</taxon>
        <taxon>Orbiliomycetes</taxon>
        <taxon>Orbiliales</taxon>
        <taxon>Orbiliaceae</taxon>
        <taxon>Orbilia</taxon>
    </lineage>
</organism>
<feature type="region of interest" description="Disordered" evidence="1">
    <location>
        <begin position="65"/>
        <end position="91"/>
    </location>
</feature>
<evidence type="ECO:0000313" key="2">
    <source>
        <dbReference type="EMBL" id="KAK6544668.1"/>
    </source>
</evidence>
<protein>
    <submittedName>
        <fullName evidence="2">Uncharacterized protein</fullName>
    </submittedName>
</protein>